<feature type="transmembrane region" description="Helical" evidence="1">
    <location>
        <begin position="145"/>
        <end position="161"/>
    </location>
</feature>
<evidence type="ECO:0000313" key="3">
    <source>
        <dbReference type="Proteomes" id="UP000494115"/>
    </source>
</evidence>
<keyword evidence="3" id="KW-1185">Reference proteome</keyword>
<keyword evidence="1" id="KW-0472">Membrane</keyword>
<evidence type="ECO:0008006" key="4">
    <source>
        <dbReference type="Google" id="ProtNLM"/>
    </source>
</evidence>
<sequence>MLNRPVPSRTSAWILLIFIYYIAAASSFGGFCTKWQFRDDSLMSLRLALDGTQNKPFVYRQLLPMTANLVDSAIPQKAKVSLIHKLAGDIPFSNPIHRFFPGARDSVVPEYAVRYLIVYAMTFLSMFAALFAIRAVCIELIGDRVASTLAPLVIAAVFPLIQTEGGYFYDMPELLFMALGVWLTLKRHLVSLFVVVFLATLNKESYLFVILTLYPIATMRYSHRQSLLLMGVLLGVAAAINVAVKLRYMNNGGGMVHYQLADHVRFLLNPLNYLRTEINYGVSTTKGFHILHLFLVGILAKIGWRTLPPAVRMQTWIAALITVPLFIAFCFKDELRNLSLLIMPFAFLVCATISVVLAQTESQRARQPVVPRKQEPLDAHIWRAW</sequence>
<feature type="transmembrane region" description="Helical" evidence="1">
    <location>
        <begin position="192"/>
        <end position="214"/>
    </location>
</feature>
<accession>A0A6S7C2G2</accession>
<dbReference type="RefSeq" id="WP_175108422.1">
    <property type="nucleotide sequence ID" value="NZ_CADIKM010000105.1"/>
</dbReference>
<reference evidence="2 3" key="1">
    <citation type="submission" date="2020-04" db="EMBL/GenBank/DDBJ databases">
        <authorList>
            <person name="De Canck E."/>
        </authorList>
    </citation>
    <scope>NUCLEOTIDE SEQUENCE [LARGE SCALE GENOMIC DNA]</scope>
    <source>
        <strain evidence="2 3">LMG 28138</strain>
    </source>
</reference>
<name>A0A6S7C2G2_9BURK</name>
<feature type="transmembrane region" description="Helical" evidence="1">
    <location>
        <begin position="288"/>
        <end position="307"/>
    </location>
</feature>
<dbReference type="AlphaFoldDB" id="A0A6S7C2G2"/>
<feature type="transmembrane region" description="Helical" evidence="1">
    <location>
        <begin position="313"/>
        <end position="331"/>
    </location>
</feature>
<keyword evidence="1" id="KW-0812">Transmembrane</keyword>
<feature type="transmembrane region" description="Helical" evidence="1">
    <location>
        <begin position="112"/>
        <end position="133"/>
    </location>
</feature>
<evidence type="ECO:0000256" key="1">
    <source>
        <dbReference type="SAM" id="Phobius"/>
    </source>
</evidence>
<protein>
    <recommendedName>
        <fullName evidence="4">Glycosyltransferase RgtA/B/C/D-like domain-containing protein</fullName>
    </recommendedName>
</protein>
<feature type="transmembrane region" description="Helical" evidence="1">
    <location>
        <begin position="226"/>
        <end position="244"/>
    </location>
</feature>
<feature type="transmembrane region" description="Helical" evidence="1">
    <location>
        <begin position="12"/>
        <end position="37"/>
    </location>
</feature>
<feature type="transmembrane region" description="Helical" evidence="1">
    <location>
        <begin position="338"/>
        <end position="358"/>
    </location>
</feature>
<organism evidence="2 3">
    <name type="scientific">Pararobbsia alpina</name>
    <dbReference type="NCBI Taxonomy" id="621374"/>
    <lineage>
        <taxon>Bacteria</taxon>
        <taxon>Pseudomonadati</taxon>
        <taxon>Pseudomonadota</taxon>
        <taxon>Betaproteobacteria</taxon>
        <taxon>Burkholderiales</taxon>
        <taxon>Burkholderiaceae</taxon>
        <taxon>Pararobbsia</taxon>
    </lineage>
</organism>
<dbReference type="Proteomes" id="UP000494115">
    <property type="component" value="Unassembled WGS sequence"/>
</dbReference>
<keyword evidence="1" id="KW-1133">Transmembrane helix</keyword>
<gene>
    <name evidence="2" type="ORF">LMG28138_05948</name>
</gene>
<evidence type="ECO:0000313" key="2">
    <source>
        <dbReference type="EMBL" id="CAB3807619.1"/>
    </source>
</evidence>
<proteinExistence type="predicted"/>
<dbReference type="EMBL" id="CADIKM010000105">
    <property type="protein sequence ID" value="CAB3807619.1"/>
    <property type="molecule type" value="Genomic_DNA"/>
</dbReference>